<reference evidence="7" key="1">
    <citation type="submission" date="2021-01" db="EMBL/GenBank/DDBJ databases">
        <authorList>
            <person name="Kaushik A."/>
        </authorList>
    </citation>
    <scope>NUCLEOTIDE SEQUENCE</scope>
    <source>
        <strain evidence="7">AG4-RS23</strain>
    </source>
</reference>
<feature type="compositionally biased region" description="Basic and acidic residues" evidence="5">
    <location>
        <begin position="306"/>
        <end position="318"/>
    </location>
</feature>
<evidence type="ECO:0000313" key="8">
    <source>
        <dbReference type="Proteomes" id="UP000663861"/>
    </source>
</evidence>
<feature type="compositionally biased region" description="Low complexity" evidence="5">
    <location>
        <begin position="122"/>
        <end position="138"/>
    </location>
</feature>
<dbReference type="InterPro" id="IPR051140">
    <property type="entry name" value="GATA_TF"/>
</dbReference>
<dbReference type="Gene3D" id="3.30.50.10">
    <property type="entry name" value="Erythroid Transcription Factor GATA-1, subunit A"/>
    <property type="match status" value="1"/>
</dbReference>
<protein>
    <recommendedName>
        <fullName evidence="6">GATA-type domain-containing protein</fullName>
    </recommendedName>
</protein>
<dbReference type="GO" id="GO:0006355">
    <property type="term" value="P:regulation of DNA-templated transcription"/>
    <property type="evidence" value="ECO:0007669"/>
    <property type="project" value="InterPro"/>
</dbReference>
<feature type="compositionally biased region" description="Polar residues" evidence="5">
    <location>
        <begin position="323"/>
        <end position="342"/>
    </location>
</feature>
<comment type="caution">
    <text evidence="7">The sequence shown here is derived from an EMBL/GenBank/DDBJ whole genome shotgun (WGS) entry which is preliminary data.</text>
</comment>
<dbReference type="GO" id="GO:0043565">
    <property type="term" value="F:sequence-specific DNA binding"/>
    <property type="evidence" value="ECO:0007669"/>
    <property type="project" value="InterPro"/>
</dbReference>
<dbReference type="Proteomes" id="UP000663861">
    <property type="component" value="Unassembled WGS sequence"/>
</dbReference>
<dbReference type="Pfam" id="PF00320">
    <property type="entry name" value="GATA"/>
    <property type="match status" value="1"/>
</dbReference>
<evidence type="ECO:0000313" key="7">
    <source>
        <dbReference type="EMBL" id="CAE6471922.1"/>
    </source>
</evidence>
<keyword evidence="2 4" id="KW-0863">Zinc-finger</keyword>
<dbReference type="PANTHER" id="PTHR45658">
    <property type="entry name" value="GATA TRANSCRIPTION FACTOR"/>
    <property type="match status" value="1"/>
</dbReference>
<name>A0A8H3C0M4_9AGAM</name>
<dbReference type="PANTHER" id="PTHR45658:SF123">
    <property type="entry name" value="GATA-TYPE DOMAIN-CONTAINING PROTEIN"/>
    <property type="match status" value="1"/>
</dbReference>
<feature type="region of interest" description="Disordered" evidence="5">
    <location>
        <begin position="1"/>
        <end position="28"/>
    </location>
</feature>
<dbReference type="InterPro" id="IPR013088">
    <property type="entry name" value="Znf_NHR/GATA"/>
</dbReference>
<dbReference type="GO" id="GO:0008270">
    <property type="term" value="F:zinc ion binding"/>
    <property type="evidence" value="ECO:0007669"/>
    <property type="project" value="UniProtKB-KW"/>
</dbReference>
<dbReference type="SUPFAM" id="SSF57716">
    <property type="entry name" value="Glucocorticoid receptor-like (DNA-binding domain)"/>
    <property type="match status" value="1"/>
</dbReference>
<dbReference type="PROSITE" id="PS50114">
    <property type="entry name" value="GATA_ZN_FINGER_2"/>
    <property type="match status" value="1"/>
</dbReference>
<accession>A0A8H3C0M4</accession>
<evidence type="ECO:0000256" key="3">
    <source>
        <dbReference type="ARBA" id="ARBA00022833"/>
    </source>
</evidence>
<dbReference type="AlphaFoldDB" id="A0A8H3C0M4"/>
<organism evidence="7 8">
    <name type="scientific">Rhizoctonia solani</name>
    <dbReference type="NCBI Taxonomy" id="456999"/>
    <lineage>
        <taxon>Eukaryota</taxon>
        <taxon>Fungi</taxon>
        <taxon>Dikarya</taxon>
        <taxon>Basidiomycota</taxon>
        <taxon>Agaricomycotina</taxon>
        <taxon>Agaricomycetes</taxon>
        <taxon>Cantharellales</taxon>
        <taxon>Ceratobasidiaceae</taxon>
        <taxon>Rhizoctonia</taxon>
    </lineage>
</organism>
<dbReference type="EMBL" id="CAJMWY010001625">
    <property type="protein sequence ID" value="CAE6471922.1"/>
    <property type="molecule type" value="Genomic_DNA"/>
</dbReference>
<dbReference type="SMART" id="SM00401">
    <property type="entry name" value="ZnF_GATA"/>
    <property type="match status" value="1"/>
</dbReference>
<dbReference type="PROSITE" id="PS00344">
    <property type="entry name" value="GATA_ZN_FINGER_1"/>
    <property type="match status" value="1"/>
</dbReference>
<sequence>MELRLPPIRDLNLHDDMRQPAHPAPTQGPVVRDERLQKVLGHCQALCAFADHYASSPPPPNPPEVAQMVDRAVEVITILQEYKQATCPPSAPARPPKRPWEDTTDDITTPRPAPSPPADRCPSPVSASSSPTASVSPAQEAQMTVFDGQPERHSVMDDDAKAVAIRDMEDIRARRNHGQVNITGKVKYKKRSRATPPGSCHSCEITDTPEWRRGPDGQRTLCNACGLHYAKLVRKRDRIISSLPAGGEAPPPIDIAFLRKSARMAAENSALARSSAGRRRVSDKDKSKVGSPVASHSKPSSTSTDNGRRTWARRDKAEPVPQYTHTATTSPAYSTPQASSPTRPLVSMPVTLPPPPQTRYAAPGSAPMSYGPSFQPYVQAGPAPQPSYQMGPPPPGNTWGYDHAHAHHPAGPAPPHWGGDRYMPPHPR</sequence>
<dbReference type="InterPro" id="IPR000679">
    <property type="entry name" value="Znf_GATA"/>
</dbReference>
<proteinExistence type="predicted"/>
<feature type="region of interest" description="Disordered" evidence="5">
    <location>
        <begin position="269"/>
        <end position="428"/>
    </location>
</feature>
<feature type="region of interest" description="Disordered" evidence="5">
    <location>
        <begin position="83"/>
        <end position="140"/>
    </location>
</feature>
<evidence type="ECO:0000259" key="6">
    <source>
        <dbReference type="PROSITE" id="PS50114"/>
    </source>
</evidence>
<evidence type="ECO:0000256" key="5">
    <source>
        <dbReference type="SAM" id="MobiDB-lite"/>
    </source>
</evidence>
<keyword evidence="1" id="KW-0479">Metal-binding</keyword>
<evidence type="ECO:0000256" key="2">
    <source>
        <dbReference type="ARBA" id="ARBA00022771"/>
    </source>
</evidence>
<gene>
    <name evidence="7" type="ORF">RDB_LOCUS84061</name>
</gene>
<feature type="domain" description="GATA-type" evidence="6">
    <location>
        <begin position="194"/>
        <end position="229"/>
    </location>
</feature>
<evidence type="ECO:0000256" key="1">
    <source>
        <dbReference type="ARBA" id="ARBA00022723"/>
    </source>
</evidence>
<keyword evidence="3" id="KW-0862">Zinc</keyword>
<evidence type="ECO:0000256" key="4">
    <source>
        <dbReference type="PROSITE-ProRule" id="PRU00094"/>
    </source>
</evidence>
<dbReference type="CDD" id="cd00202">
    <property type="entry name" value="ZnF_GATA"/>
    <property type="match status" value="1"/>
</dbReference>